<comment type="caution">
    <text evidence="2">The sequence shown here is derived from an EMBL/GenBank/DDBJ whole genome shotgun (WGS) entry which is preliminary data.</text>
</comment>
<evidence type="ECO:0000313" key="2">
    <source>
        <dbReference type="EMBL" id="OGC53885.1"/>
    </source>
</evidence>
<organism evidence="2 3">
    <name type="scientific">candidate division WWE3 bacterium RIFCSPHIGHO2_02_FULL_38_14</name>
    <dbReference type="NCBI Taxonomy" id="1802620"/>
    <lineage>
        <taxon>Bacteria</taxon>
        <taxon>Katanobacteria</taxon>
    </lineage>
</organism>
<dbReference type="InterPro" id="IPR023883">
    <property type="entry name" value="CHP03980_redox-disulphide"/>
</dbReference>
<dbReference type="PANTHER" id="PTHR39341">
    <property type="entry name" value="BSL7085 PROTEIN"/>
    <property type="match status" value="1"/>
</dbReference>
<dbReference type="InterPro" id="IPR015077">
    <property type="entry name" value="DUF1858"/>
</dbReference>
<dbReference type="PANTHER" id="PTHR39341:SF1">
    <property type="entry name" value="DUF1858 DOMAIN-CONTAINING PROTEIN"/>
    <property type="match status" value="1"/>
</dbReference>
<reference evidence="2 3" key="1">
    <citation type="journal article" date="2016" name="Nat. Commun.">
        <title>Thousands of microbial genomes shed light on interconnected biogeochemical processes in an aquifer system.</title>
        <authorList>
            <person name="Anantharaman K."/>
            <person name="Brown C.T."/>
            <person name="Hug L.A."/>
            <person name="Sharon I."/>
            <person name="Castelle C.J."/>
            <person name="Probst A.J."/>
            <person name="Thomas B.C."/>
            <person name="Singh A."/>
            <person name="Wilkins M.J."/>
            <person name="Karaoz U."/>
            <person name="Brodie E.L."/>
            <person name="Williams K.H."/>
            <person name="Hubbard S.S."/>
            <person name="Banfield J.F."/>
        </authorList>
    </citation>
    <scope>NUCLEOTIDE SEQUENCE [LARGE SCALE GENOMIC DNA]</scope>
</reference>
<evidence type="ECO:0000259" key="1">
    <source>
        <dbReference type="Pfam" id="PF08984"/>
    </source>
</evidence>
<proteinExistence type="predicted"/>
<dbReference type="SUPFAM" id="SSF140683">
    <property type="entry name" value="SP0561-like"/>
    <property type="match status" value="1"/>
</dbReference>
<gene>
    <name evidence="2" type="ORF">A3D91_01390</name>
</gene>
<dbReference type="Gene3D" id="1.10.3910.10">
    <property type="entry name" value="SP0561-like"/>
    <property type="match status" value="1"/>
</dbReference>
<dbReference type="STRING" id="1802620.A3D91_01390"/>
<dbReference type="Pfam" id="PF08984">
    <property type="entry name" value="DUF1858"/>
    <property type="match status" value="1"/>
</dbReference>
<protein>
    <recommendedName>
        <fullName evidence="1">DUF1858 domain-containing protein</fullName>
    </recommendedName>
</protein>
<sequence>MHTAQNAQIKSIINPKIRKDSNLAEVVFKYPLAAEILLDYGLHCVGCFANSFDTIEMGAKVHGMSDQEINEIVNRINEAIEFKE</sequence>
<dbReference type="AlphaFoldDB" id="A0A1F4V9K9"/>
<dbReference type="NCBIfam" id="TIGR03980">
    <property type="entry name" value="prismane_assoc"/>
    <property type="match status" value="1"/>
</dbReference>
<dbReference type="Proteomes" id="UP000178127">
    <property type="component" value="Unassembled WGS sequence"/>
</dbReference>
<accession>A0A1F4V9K9</accession>
<dbReference type="EMBL" id="MEVD01000008">
    <property type="protein sequence ID" value="OGC53885.1"/>
    <property type="molecule type" value="Genomic_DNA"/>
</dbReference>
<name>A0A1F4V9K9_UNCKA</name>
<evidence type="ECO:0000313" key="3">
    <source>
        <dbReference type="Proteomes" id="UP000178127"/>
    </source>
</evidence>
<feature type="domain" description="DUF1858" evidence="1">
    <location>
        <begin position="17"/>
        <end position="68"/>
    </location>
</feature>
<dbReference type="InterPro" id="IPR038062">
    <property type="entry name" value="ScdA-like_N_sf"/>
</dbReference>